<protein>
    <submittedName>
        <fullName evidence="9">MATE family efflux pump</fullName>
    </submittedName>
</protein>
<keyword evidence="10" id="KW-1185">Reference proteome</keyword>
<comment type="subcellular location">
    <subcellularLocation>
        <location evidence="1">Cell membrane</location>
        <topology evidence="1">Multi-pass membrane protein</topology>
    </subcellularLocation>
</comment>
<dbReference type="PIRSF" id="PIRSF006603">
    <property type="entry name" value="DinF"/>
    <property type="match status" value="1"/>
</dbReference>
<dbReference type="PANTHER" id="PTHR42893:SF46">
    <property type="entry name" value="PROTEIN DETOXIFICATION 44, CHLOROPLASTIC"/>
    <property type="match status" value="1"/>
</dbReference>
<sequence length="444" mass="46053">MRTTPLDRRIFTLAWPALGALIAEPLFLLTDTAMVGHLGGEALASLGLAGIILQTLVGLLIFLAYATTPFVARRLGAGDERGALAAGVDGVWLAIFLGVTVGTLGIFLGSTLVSWFGAEVTVSEGATDYLTISWWGLPGMLIVLAATGVLRGLQDTRTPLVVALVGFSLNALLNAVLIYGLDLGLVGSAWGTVLAQWMMALWLSGVVISRARSVGAGLRPGSAGIARAAQLGGWLFIRTISLRVAFVGATLVATQLGTDQLAAWHVAFTVFTLIALALDSLAIASQALVGHQLGAGDPVSTRQVVSRTVWWGLWGGAGLGVVLATSAPVLPLIVTSDTAVRALLIPTLLTLALAMPLGGYVFVLDGVLMGAGDGRYLALTGVLNVLVVIPLFFMTLYVSETVGPTWVGLALLQASVGLGYLGARALTLGLRVRGDRWMVIGAHS</sequence>
<keyword evidence="3" id="KW-0813">Transport</keyword>
<dbReference type="Pfam" id="PF01554">
    <property type="entry name" value="MatE"/>
    <property type="match status" value="2"/>
</dbReference>
<feature type="transmembrane region" description="Helical" evidence="8">
    <location>
        <begin position="187"/>
        <end position="209"/>
    </location>
</feature>
<keyword evidence="7 8" id="KW-0472">Membrane</keyword>
<gene>
    <name evidence="9" type="ORF">C3B54_11208</name>
</gene>
<reference evidence="9 10" key="1">
    <citation type="submission" date="2018-02" db="EMBL/GenBank/DDBJ databases">
        <title>Complete genome of the streamlined marine actinobacterium Pontimonas salivibrio CL-TW6 adapted to coastal planktonic lifestype.</title>
        <authorList>
            <person name="Cho B.C."/>
            <person name="Hardies S.C."/>
            <person name="Jang G.I."/>
            <person name="Hwang C.Y."/>
        </authorList>
    </citation>
    <scope>NUCLEOTIDE SEQUENCE [LARGE SCALE GENOMIC DNA]</scope>
    <source>
        <strain evidence="9 10">CL-TW6</strain>
    </source>
</reference>
<evidence type="ECO:0000256" key="7">
    <source>
        <dbReference type="ARBA" id="ARBA00023136"/>
    </source>
</evidence>
<feature type="transmembrane region" description="Helical" evidence="8">
    <location>
        <begin position="342"/>
        <end position="364"/>
    </location>
</feature>
<feature type="transmembrane region" description="Helical" evidence="8">
    <location>
        <begin position="91"/>
        <end position="112"/>
    </location>
</feature>
<keyword evidence="5 8" id="KW-0812">Transmembrane</keyword>
<keyword evidence="4" id="KW-1003">Cell membrane</keyword>
<dbReference type="RefSeq" id="WP_245867955.1">
    <property type="nucleotide sequence ID" value="NZ_CP026923.1"/>
</dbReference>
<feature type="transmembrane region" description="Helical" evidence="8">
    <location>
        <begin position="160"/>
        <end position="181"/>
    </location>
</feature>
<feature type="transmembrane region" description="Helical" evidence="8">
    <location>
        <begin position="309"/>
        <end position="330"/>
    </location>
</feature>
<dbReference type="EMBL" id="CP026923">
    <property type="protein sequence ID" value="AVG23211.1"/>
    <property type="molecule type" value="Genomic_DNA"/>
</dbReference>
<feature type="transmembrane region" description="Helical" evidence="8">
    <location>
        <begin position="12"/>
        <end position="30"/>
    </location>
</feature>
<feature type="transmembrane region" description="Helical" evidence="8">
    <location>
        <begin position="405"/>
        <end position="423"/>
    </location>
</feature>
<name>A0A2L2BNH3_9MICO</name>
<feature type="transmembrane region" description="Helical" evidence="8">
    <location>
        <begin position="376"/>
        <end position="399"/>
    </location>
</feature>
<dbReference type="PANTHER" id="PTHR42893">
    <property type="entry name" value="PROTEIN DETOXIFICATION 44, CHLOROPLASTIC-RELATED"/>
    <property type="match status" value="1"/>
</dbReference>
<evidence type="ECO:0000256" key="2">
    <source>
        <dbReference type="ARBA" id="ARBA00010199"/>
    </source>
</evidence>
<dbReference type="InterPro" id="IPR048279">
    <property type="entry name" value="MdtK-like"/>
</dbReference>
<feature type="transmembrane region" description="Helical" evidence="8">
    <location>
        <begin position="262"/>
        <end position="289"/>
    </location>
</feature>
<feature type="transmembrane region" description="Helical" evidence="8">
    <location>
        <begin position="235"/>
        <end position="256"/>
    </location>
</feature>
<dbReference type="GO" id="GO:0005886">
    <property type="term" value="C:plasma membrane"/>
    <property type="evidence" value="ECO:0007669"/>
    <property type="project" value="UniProtKB-SubCell"/>
</dbReference>
<dbReference type="GO" id="GO:0015297">
    <property type="term" value="F:antiporter activity"/>
    <property type="evidence" value="ECO:0007669"/>
    <property type="project" value="InterPro"/>
</dbReference>
<evidence type="ECO:0000313" key="9">
    <source>
        <dbReference type="EMBL" id="AVG23211.1"/>
    </source>
</evidence>
<dbReference type="Proteomes" id="UP000243077">
    <property type="component" value="Chromosome"/>
</dbReference>
<proteinExistence type="inferred from homology"/>
<organism evidence="9 10">
    <name type="scientific">Pontimonas salivibrio</name>
    <dbReference type="NCBI Taxonomy" id="1159327"/>
    <lineage>
        <taxon>Bacteria</taxon>
        <taxon>Bacillati</taxon>
        <taxon>Actinomycetota</taxon>
        <taxon>Actinomycetes</taxon>
        <taxon>Micrococcales</taxon>
        <taxon>Microbacteriaceae</taxon>
        <taxon>Pontimonas</taxon>
    </lineage>
</organism>
<evidence type="ECO:0000256" key="8">
    <source>
        <dbReference type="SAM" id="Phobius"/>
    </source>
</evidence>
<accession>A0A2L2BNH3</accession>
<feature type="transmembrane region" description="Helical" evidence="8">
    <location>
        <begin position="42"/>
        <end position="65"/>
    </location>
</feature>
<feature type="transmembrane region" description="Helical" evidence="8">
    <location>
        <begin position="132"/>
        <end position="153"/>
    </location>
</feature>
<dbReference type="NCBIfam" id="TIGR00797">
    <property type="entry name" value="matE"/>
    <property type="match status" value="1"/>
</dbReference>
<dbReference type="KEGG" id="psai:C3B54_11208"/>
<dbReference type="AlphaFoldDB" id="A0A2L2BNH3"/>
<keyword evidence="6 8" id="KW-1133">Transmembrane helix</keyword>
<evidence type="ECO:0000256" key="5">
    <source>
        <dbReference type="ARBA" id="ARBA00022692"/>
    </source>
</evidence>
<dbReference type="InterPro" id="IPR044644">
    <property type="entry name" value="DinF-like"/>
</dbReference>
<evidence type="ECO:0000256" key="3">
    <source>
        <dbReference type="ARBA" id="ARBA00022448"/>
    </source>
</evidence>
<dbReference type="InterPro" id="IPR002528">
    <property type="entry name" value="MATE_fam"/>
</dbReference>
<evidence type="ECO:0000256" key="4">
    <source>
        <dbReference type="ARBA" id="ARBA00022475"/>
    </source>
</evidence>
<evidence type="ECO:0000256" key="1">
    <source>
        <dbReference type="ARBA" id="ARBA00004651"/>
    </source>
</evidence>
<dbReference type="CDD" id="cd13136">
    <property type="entry name" value="MATE_DinF_like"/>
    <property type="match status" value="1"/>
</dbReference>
<dbReference type="GO" id="GO:0042910">
    <property type="term" value="F:xenobiotic transmembrane transporter activity"/>
    <property type="evidence" value="ECO:0007669"/>
    <property type="project" value="InterPro"/>
</dbReference>
<evidence type="ECO:0000313" key="10">
    <source>
        <dbReference type="Proteomes" id="UP000243077"/>
    </source>
</evidence>
<evidence type="ECO:0000256" key="6">
    <source>
        <dbReference type="ARBA" id="ARBA00022989"/>
    </source>
</evidence>
<comment type="similarity">
    <text evidence="2">Belongs to the multi antimicrobial extrusion (MATE) (TC 2.A.66.1) family.</text>
</comment>